<organism evidence="1">
    <name type="scientific">marine sediment metagenome</name>
    <dbReference type="NCBI Taxonomy" id="412755"/>
    <lineage>
        <taxon>unclassified sequences</taxon>
        <taxon>metagenomes</taxon>
        <taxon>ecological metagenomes</taxon>
    </lineage>
</organism>
<reference evidence="1" key="1">
    <citation type="journal article" date="2015" name="Nature">
        <title>Complex archaea that bridge the gap between prokaryotes and eukaryotes.</title>
        <authorList>
            <person name="Spang A."/>
            <person name="Saw J.H."/>
            <person name="Jorgensen S.L."/>
            <person name="Zaremba-Niedzwiedzka K."/>
            <person name="Martijn J."/>
            <person name="Lind A.E."/>
            <person name="van Eijk R."/>
            <person name="Schleper C."/>
            <person name="Guy L."/>
            <person name="Ettema T.J."/>
        </authorList>
    </citation>
    <scope>NUCLEOTIDE SEQUENCE</scope>
</reference>
<dbReference type="Gene3D" id="3.40.50.10320">
    <property type="entry name" value="LmbE-like"/>
    <property type="match status" value="1"/>
</dbReference>
<protein>
    <recommendedName>
        <fullName evidence="2">GlcNAc-PI de-N-acetylase</fullName>
    </recommendedName>
</protein>
<gene>
    <name evidence="1" type="ORF">LCGC14_0378290</name>
</gene>
<sequence>MNKPKILAILCHPDDEVLAAWPVFQTDTFEKHLIITCSDVIRKGERRVNALLEVCNQEEIWLESCLSIDNNFCALPTRRAPYTLANAVNEIENELSRIIQKIKPDFLFTHAPTGEYGHGSHRLLFEIVSQHPQAKNVVFTDMCQRSNHRSHDEIPRSVRDAYYRKPFYMLPEFEIFHDHKLDMDFYNRTKAIYDKTQSWTWDFQPIAEANLFIINEDN</sequence>
<dbReference type="AlphaFoldDB" id="A0A0F9T341"/>
<proteinExistence type="predicted"/>
<dbReference type="EMBL" id="LAZR01000305">
    <property type="protein sequence ID" value="KKN75725.1"/>
    <property type="molecule type" value="Genomic_DNA"/>
</dbReference>
<dbReference type="InterPro" id="IPR024078">
    <property type="entry name" value="LmbE-like_dom_sf"/>
</dbReference>
<evidence type="ECO:0008006" key="2">
    <source>
        <dbReference type="Google" id="ProtNLM"/>
    </source>
</evidence>
<dbReference type="Pfam" id="PF02585">
    <property type="entry name" value="PIG-L"/>
    <property type="match status" value="1"/>
</dbReference>
<comment type="caution">
    <text evidence="1">The sequence shown here is derived from an EMBL/GenBank/DDBJ whole genome shotgun (WGS) entry which is preliminary data.</text>
</comment>
<name>A0A0F9T341_9ZZZZ</name>
<dbReference type="SUPFAM" id="SSF102588">
    <property type="entry name" value="LmbE-like"/>
    <property type="match status" value="1"/>
</dbReference>
<evidence type="ECO:0000313" key="1">
    <source>
        <dbReference type="EMBL" id="KKN75725.1"/>
    </source>
</evidence>
<dbReference type="InterPro" id="IPR003737">
    <property type="entry name" value="GlcNAc_PI_deacetylase-related"/>
</dbReference>
<accession>A0A0F9T341</accession>